<dbReference type="Gene3D" id="3.30.700.10">
    <property type="entry name" value="Glycoprotein, Type 4 Pilin"/>
    <property type="match status" value="1"/>
</dbReference>
<dbReference type="InterPro" id="IPR045584">
    <property type="entry name" value="Pilin-like"/>
</dbReference>
<evidence type="ECO:0000313" key="2">
    <source>
        <dbReference type="Proteomes" id="UP000725649"/>
    </source>
</evidence>
<dbReference type="EMBL" id="SUVG01000008">
    <property type="protein sequence ID" value="MBE6421834.1"/>
    <property type="molecule type" value="Genomic_DNA"/>
</dbReference>
<reference evidence="1" key="1">
    <citation type="submission" date="2019-04" db="EMBL/GenBank/DDBJ databases">
        <title>Evolution of Biomass-Degrading Anaerobic Consortia Revealed by Metagenomics.</title>
        <authorList>
            <person name="Peng X."/>
        </authorList>
    </citation>
    <scope>NUCLEOTIDE SEQUENCE</scope>
    <source>
        <strain evidence="1">SIG66</strain>
    </source>
</reference>
<name>A0A928DTD7_9BACT</name>
<dbReference type="SUPFAM" id="SSF54523">
    <property type="entry name" value="Pili subunits"/>
    <property type="match status" value="1"/>
</dbReference>
<accession>A0A928DTD7</accession>
<dbReference type="NCBIfam" id="TIGR02532">
    <property type="entry name" value="IV_pilin_GFxxxE"/>
    <property type="match status" value="1"/>
</dbReference>
<protein>
    <submittedName>
        <fullName evidence="1">Prepilin-type N-terminal cleavage/methylation domain-containing protein</fullName>
    </submittedName>
</protein>
<dbReference type="Pfam" id="PF07963">
    <property type="entry name" value="N_methyl"/>
    <property type="match status" value="1"/>
</dbReference>
<sequence>MRNGFTLVELLVVVLIIGILAGATLPQYERAVEQSRFTKYMIWVRQIHEAQKMNYTTKGNYSYNFAAMRVGFPRGTKFQTSGKFTNATLPDGTKFSINPNNNSLQFTYKDVLFNMPLSSGEVSCYHYGDPVKKKFCEHFTPEEGVCKPNACPIVTFI</sequence>
<dbReference type="AlphaFoldDB" id="A0A928DTD7"/>
<dbReference type="PANTHER" id="PTHR30093">
    <property type="entry name" value="GENERAL SECRETION PATHWAY PROTEIN G"/>
    <property type="match status" value="1"/>
</dbReference>
<organism evidence="1 2">
    <name type="scientific">Candidatus Avelusimicrobium gallicola</name>
    <dbReference type="NCBI Taxonomy" id="2562704"/>
    <lineage>
        <taxon>Bacteria</taxon>
        <taxon>Pseudomonadati</taxon>
        <taxon>Elusimicrobiota</taxon>
        <taxon>Elusimicrobia</taxon>
        <taxon>Elusimicrobiales</taxon>
        <taxon>Elusimicrobiaceae</taxon>
        <taxon>Candidatus Avelusimicrobium</taxon>
    </lineage>
</organism>
<evidence type="ECO:0000313" key="1">
    <source>
        <dbReference type="EMBL" id="MBE6421834.1"/>
    </source>
</evidence>
<proteinExistence type="predicted"/>
<dbReference type="Proteomes" id="UP000725649">
    <property type="component" value="Unassembled WGS sequence"/>
</dbReference>
<dbReference type="InterPro" id="IPR012902">
    <property type="entry name" value="N_methyl_site"/>
</dbReference>
<gene>
    <name evidence="1" type="ORF">E7027_06920</name>
</gene>
<comment type="caution">
    <text evidence="1">The sequence shown here is derived from an EMBL/GenBank/DDBJ whole genome shotgun (WGS) entry which is preliminary data.</text>
</comment>